<sequence length="100" mass="11587">MISNQFALVVLRLRSNRLCRSWLGINCGRNDSKERWKEVVFVCRESSIGLREATVCYCWFSQSIVSLAIVRDCDVISRVMFLTAVPIVQRRSSIQVCCYF</sequence>
<comment type="caution">
    <text evidence="1">The sequence shown here is derived from an EMBL/GenBank/DDBJ whole genome shotgun (WGS) entry which is preliminary data.</text>
</comment>
<proteinExistence type="predicted"/>
<accession>A0ABR4D1L9</accession>
<reference evidence="1 2" key="1">
    <citation type="journal article" date="2024" name="Commun. Biol.">
        <title>Comparative genomic analysis of thermophilic fungi reveals convergent evolutionary adaptations and gene losses.</title>
        <authorList>
            <person name="Steindorff A.S."/>
            <person name="Aguilar-Pontes M.V."/>
            <person name="Robinson A.J."/>
            <person name="Andreopoulos B."/>
            <person name="LaButti K."/>
            <person name="Kuo A."/>
            <person name="Mondo S."/>
            <person name="Riley R."/>
            <person name="Otillar R."/>
            <person name="Haridas S."/>
            <person name="Lipzen A."/>
            <person name="Grimwood J."/>
            <person name="Schmutz J."/>
            <person name="Clum A."/>
            <person name="Reid I.D."/>
            <person name="Moisan M.C."/>
            <person name="Butler G."/>
            <person name="Nguyen T.T.M."/>
            <person name="Dewar K."/>
            <person name="Conant G."/>
            <person name="Drula E."/>
            <person name="Henrissat B."/>
            <person name="Hansel C."/>
            <person name="Singer S."/>
            <person name="Hutchinson M.I."/>
            <person name="de Vries R.P."/>
            <person name="Natvig D.O."/>
            <person name="Powell A.J."/>
            <person name="Tsang A."/>
            <person name="Grigoriev I.V."/>
        </authorList>
    </citation>
    <scope>NUCLEOTIDE SEQUENCE [LARGE SCALE GENOMIC DNA]</scope>
    <source>
        <strain evidence="1 2">CBS 494.80</strain>
    </source>
</reference>
<name>A0ABR4D1L9_9HELO</name>
<organism evidence="1 2">
    <name type="scientific">Oculimacula yallundae</name>
    <dbReference type="NCBI Taxonomy" id="86028"/>
    <lineage>
        <taxon>Eukaryota</taxon>
        <taxon>Fungi</taxon>
        <taxon>Dikarya</taxon>
        <taxon>Ascomycota</taxon>
        <taxon>Pezizomycotina</taxon>
        <taxon>Leotiomycetes</taxon>
        <taxon>Helotiales</taxon>
        <taxon>Ploettnerulaceae</taxon>
        <taxon>Oculimacula</taxon>
    </lineage>
</organism>
<dbReference type="EMBL" id="JAZHXI010000001">
    <property type="protein sequence ID" value="KAL2076061.1"/>
    <property type="molecule type" value="Genomic_DNA"/>
</dbReference>
<keyword evidence="2" id="KW-1185">Reference proteome</keyword>
<dbReference type="Proteomes" id="UP001595075">
    <property type="component" value="Unassembled WGS sequence"/>
</dbReference>
<gene>
    <name evidence="1" type="ORF">VTL71DRAFT_1004</name>
</gene>
<evidence type="ECO:0000313" key="2">
    <source>
        <dbReference type="Proteomes" id="UP001595075"/>
    </source>
</evidence>
<protein>
    <submittedName>
        <fullName evidence="1">Uncharacterized protein</fullName>
    </submittedName>
</protein>
<evidence type="ECO:0000313" key="1">
    <source>
        <dbReference type="EMBL" id="KAL2076061.1"/>
    </source>
</evidence>